<evidence type="ECO:0000256" key="11">
    <source>
        <dbReference type="ARBA" id="ARBA00033270"/>
    </source>
</evidence>
<keyword evidence="4" id="KW-0808">Transferase</keyword>
<feature type="transmembrane region" description="Helical" evidence="19">
    <location>
        <begin position="346"/>
        <end position="368"/>
    </location>
</feature>
<evidence type="ECO:0000256" key="4">
    <source>
        <dbReference type="ARBA" id="ARBA00022679"/>
    </source>
</evidence>
<keyword evidence="20" id="KW-0131">Cell cycle</keyword>
<feature type="transmembrane region" description="Helical" evidence="19">
    <location>
        <begin position="75"/>
        <end position="98"/>
    </location>
</feature>
<evidence type="ECO:0000256" key="18">
    <source>
        <dbReference type="SAM" id="MobiDB-lite"/>
    </source>
</evidence>
<feature type="transmembrane region" description="Helical" evidence="19">
    <location>
        <begin position="410"/>
        <end position="429"/>
    </location>
</feature>
<evidence type="ECO:0000256" key="2">
    <source>
        <dbReference type="ARBA" id="ARBA00004752"/>
    </source>
</evidence>
<dbReference type="GO" id="GO:0051301">
    <property type="term" value="P:cell division"/>
    <property type="evidence" value="ECO:0007669"/>
    <property type="project" value="UniProtKB-KW"/>
</dbReference>
<comment type="pathway">
    <text evidence="2">Cell wall biogenesis; peptidoglycan biosynthesis.</text>
</comment>
<dbReference type="Proteomes" id="UP000216074">
    <property type="component" value="Unassembled WGS sequence"/>
</dbReference>
<dbReference type="PANTHER" id="PTHR30474:SF2">
    <property type="entry name" value="PEPTIDOGLYCAN GLYCOSYLTRANSFERASE FTSW-RELATED"/>
    <property type="match status" value="1"/>
</dbReference>
<dbReference type="AlphaFoldDB" id="A0A261G0D6"/>
<name>A0A261G0D6_9BIFI</name>
<accession>A0A261G0D6</accession>
<evidence type="ECO:0000256" key="16">
    <source>
        <dbReference type="ARBA" id="ARBA00049902"/>
    </source>
</evidence>
<dbReference type="GO" id="GO:0008955">
    <property type="term" value="F:peptidoglycan glycosyltransferase activity"/>
    <property type="evidence" value="ECO:0007669"/>
    <property type="project" value="UniProtKB-EC"/>
</dbReference>
<evidence type="ECO:0000256" key="13">
    <source>
        <dbReference type="ARBA" id="ARBA00041185"/>
    </source>
</evidence>
<keyword evidence="21" id="KW-1185">Reference proteome</keyword>
<comment type="function">
    <text evidence="17">Peptidoglycan polymerase that is essential for cell division.</text>
</comment>
<gene>
    <name evidence="20" type="ORF">BHAP_0863</name>
</gene>
<keyword evidence="7" id="KW-0573">Peptidoglycan synthesis</keyword>
<reference evidence="20 21" key="1">
    <citation type="journal article" date="2017" name="BMC Genomics">
        <title>Comparative genomic and phylogenomic analyses of the Bifidobacteriaceae family.</title>
        <authorList>
            <person name="Lugli G.A."/>
            <person name="Milani C."/>
            <person name="Turroni F."/>
            <person name="Duranti S."/>
            <person name="Mancabelli L."/>
            <person name="Mangifesta M."/>
            <person name="Ferrario C."/>
            <person name="Modesto M."/>
            <person name="Mattarelli P."/>
            <person name="Jiri K."/>
            <person name="van Sinderen D."/>
            <person name="Ventura M."/>
        </authorList>
    </citation>
    <scope>NUCLEOTIDE SEQUENCE [LARGE SCALE GENOMIC DNA]</scope>
    <source>
        <strain evidence="20 21">DSM 100202</strain>
    </source>
</reference>
<dbReference type="Pfam" id="PF01098">
    <property type="entry name" value="FTSW_RODA_SPOVE"/>
    <property type="match status" value="1"/>
</dbReference>
<feature type="transmembrane region" description="Helical" evidence="19">
    <location>
        <begin position="144"/>
        <end position="162"/>
    </location>
</feature>
<evidence type="ECO:0000256" key="3">
    <source>
        <dbReference type="ARBA" id="ARBA00022676"/>
    </source>
</evidence>
<dbReference type="EMBL" id="MWWY01000020">
    <property type="protein sequence ID" value="OZG64633.1"/>
    <property type="molecule type" value="Genomic_DNA"/>
</dbReference>
<feature type="transmembrane region" description="Helical" evidence="19">
    <location>
        <begin position="235"/>
        <end position="251"/>
    </location>
</feature>
<dbReference type="GO" id="GO:0005886">
    <property type="term" value="C:plasma membrane"/>
    <property type="evidence" value="ECO:0007669"/>
    <property type="project" value="TreeGrafter"/>
</dbReference>
<protein>
    <recommendedName>
        <fullName evidence="13">Probable peptidoglycan glycosyltransferase FtsW</fullName>
        <ecNumber evidence="15">2.4.99.28</ecNumber>
    </recommendedName>
    <alternativeName>
        <fullName evidence="14">Cell division protein FtsW</fullName>
    </alternativeName>
    <alternativeName>
        <fullName evidence="11">Cell wall polymerase</fullName>
    </alternativeName>
    <alternativeName>
        <fullName evidence="10">Peptidoglycan polymerase</fullName>
    </alternativeName>
</protein>
<feature type="transmembrane region" description="Helical" evidence="19">
    <location>
        <begin position="258"/>
        <end position="276"/>
    </location>
</feature>
<organism evidence="20 21">
    <name type="scientific">Bifidobacterium hapali</name>
    <dbReference type="NCBI Taxonomy" id="1630172"/>
    <lineage>
        <taxon>Bacteria</taxon>
        <taxon>Bacillati</taxon>
        <taxon>Actinomycetota</taxon>
        <taxon>Actinomycetes</taxon>
        <taxon>Bifidobacteriales</taxon>
        <taxon>Bifidobacteriaceae</taxon>
        <taxon>Bifidobacterium</taxon>
    </lineage>
</organism>
<evidence type="ECO:0000256" key="12">
    <source>
        <dbReference type="ARBA" id="ARBA00038053"/>
    </source>
</evidence>
<evidence type="ECO:0000256" key="19">
    <source>
        <dbReference type="SAM" id="Phobius"/>
    </source>
</evidence>
<proteinExistence type="inferred from homology"/>
<feature type="transmembrane region" description="Helical" evidence="19">
    <location>
        <begin position="118"/>
        <end position="137"/>
    </location>
</feature>
<dbReference type="InterPro" id="IPR001182">
    <property type="entry name" value="FtsW/RodA"/>
</dbReference>
<dbReference type="OrthoDB" id="9768187at2"/>
<evidence type="ECO:0000256" key="10">
    <source>
        <dbReference type="ARBA" id="ARBA00032370"/>
    </source>
</evidence>
<evidence type="ECO:0000256" key="6">
    <source>
        <dbReference type="ARBA" id="ARBA00022960"/>
    </source>
</evidence>
<evidence type="ECO:0000256" key="15">
    <source>
        <dbReference type="ARBA" id="ARBA00044770"/>
    </source>
</evidence>
<evidence type="ECO:0000256" key="17">
    <source>
        <dbReference type="ARBA" id="ARBA00049966"/>
    </source>
</evidence>
<feature type="compositionally biased region" description="Low complexity" evidence="18">
    <location>
        <begin position="9"/>
        <end position="30"/>
    </location>
</feature>
<feature type="transmembrane region" description="Helical" evidence="19">
    <location>
        <begin position="375"/>
        <end position="404"/>
    </location>
</feature>
<keyword evidence="6" id="KW-0133">Cell shape</keyword>
<evidence type="ECO:0000313" key="21">
    <source>
        <dbReference type="Proteomes" id="UP000216074"/>
    </source>
</evidence>
<evidence type="ECO:0000313" key="20">
    <source>
        <dbReference type="EMBL" id="OZG64633.1"/>
    </source>
</evidence>
<keyword evidence="5 19" id="KW-0812">Transmembrane</keyword>
<keyword evidence="20" id="KW-0132">Cell division</keyword>
<dbReference type="PROSITE" id="PS00428">
    <property type="entry name" value="FTSW_RODA_SPOVE"/>
    <property type="match status" value="1"/>
</dbReference>
<comment type="catalytic activity">
    <reaction evidence="16">
        <text>[GlcNAc-(1-&gt;4)-Mur2Ac(oyl-L-Ala-gamma-D-Glu-L-Lys-D-Ala-D-Ala)](n)-di-trans,octa-cis-undecaprenyl diphosphate + beta-D-GlcNAc-(1-&gt;4)-Mur2Ac(oyl-L-Ala-gamma-D-Glu-L-Lys-D-Ala-D-Ala)-di-trans,octa-cis-undecaprenyl diphosphate = [GlcNAc-(1-&gt;4)-Mur2Ac(oyl-L-Ala-gamma-D-Glu-L-Lys-D-Ala-D-Ala)](n+1)-di-trans,octa-cis-undecaprenyl diphosphate + di-trans,octa-cis-undecaprenyl diphosphate + H(+)</text>
        <dbReference type="Rhea" id="RHEA:23708"/>
        <dbReference type="Rhea" id="RHEA-COMP:9602"/>
        <dbReference type="Rhea" id="RHEA-COMP:9603"/>
        <dbReference type="ChEBI" id="CHEBI:15378"/>
        <dbReference type="ChEBI" id="CHEBI:58405"/>
        <dbReference type="ChEBI" id="CHEBI:60033"/>
        <dbReference type="ChEBI" id="CHEBI:78435"/>
        <dbReference type="EC" id="2.4.99.28"/>
    </reaction>
</comment>
<dbReference type="PANTHER" id="PTHR30474">
    <property type="entry name" value="CELL CYCLE PROTEIN"/>
    <property type="match status" value="1"/>
</dbReference>
<evidence type="ECO:0000256" key="5">
    <source>
        <dbReference type="ARBA" id="ARBA00022692"/>
    </source>
</evidence>
<keyword evidence="9 19" id="KW-0472">Membrane</keyword>
<comment type="subcellular location">
    <subcellularLocation>
        <location evidence="1">Membrane</location>
        <topology evidence="1">Multi-pass membrane protein</topology>
    </subcellularLocation>
</comment>
<evidence type="ECO:0000256" key="7">
    <source>
        <dbReference type="ARBA" id="ARBA00022984"/>
    </source>
</evidence>
<dbReference type="GO" id="GO:0015648">
    <property type="term" value="F:lipid-linked peptidoglycan transporter activity"/>
    <property type="evidence" value="ECO:0007669"/>
    <property type="project" value="TreeGrafter"/>
</dbReference>
<sequence length="445" mass="47320">MANGKRRIASGSADTSDSSSTTRGASNTRVTRGRRTTEQRGRTTSGRSSVDRTLDGVDRGDFAEFTGIRSFFNPLWCYHGFIVAVLVLCAFGVIMVFSSSSVNLVAAGQSPWSRAINQGGYCAIGLVGAFIFSRISVKRYMRHASGFMLFAMLVQALTLTPLGTGEEETGNNGWIVLGPVSLQPAEMTKLALCLWLPFALRKASRQYALEGIKAYMMPGLMYAGALGLVMLGKDLGTGLIIVFIGVVAFMISGFPLKWMAAGAGVLAALVGVLVISSPNRLNRVLAAYQPCTDLQGVCFQSTHAKYALAEGGLLGVGLGNSREKWNYLPAAHTDFIYAIIGEETGFVGALTVLLLFIVIGWCLISVALQVQERYVAMTLVCIAVWLVGQALVNIGVVIGVFPVLGVPMPFVSSGGSSMIMCLCAAGAAVGMMRAQPQINAEHTRI</sequence>
<comment type="similarity">
    <text evidence="12">Belongs to the SEDS family. FtsW subfamily.</text>
</comment>
<keyword evidence="8 19" id="KW-1133">Transmembrane helix</keyword>
<dbReference type="EC" id="2.4.99.28" evidence="15"/>
<dbReference type="GO" id="GO:0032153">
    <property type="term" value="C:cell division site"/>
    <property type="evidence" value="ECO:0007669"/>
    <property type="project" value="TreeGrafter"/>
</dbReference>
<dbReference type="RefSeq" id="WP_094729512.1">
    <property type="nucleotide sequence ID" value="NZ_MWWY01000020.1"/>
</dbReference>
<evidence type="ECO:0000256" key="1">
    <source>
        <dbReference type="ARBA" id="ARBA00004141"/>
    </source>
</evidence>
<keyword evidence="3" id="KW-0328">Glycosyltransferase</keyword>
<dbReference type="InterPro" id="IPR018365">
    <property type="entry name" value="Cell_cycle_FtsW-rel_CS"/>
</dbReference>
<feature type="region of interest" description="Disordered" evidence="18">
    <location>
        <begin position="1"/>
        <end position="52"/>
    </location>
</feature>
<evidence type="ECO:0000256" key="8">
    <source>
        <dbReference type="ARBA" id="ARBA00022989"/>
    </source>
</evidence>
<dbReference type="GO" id="GO:0008360">
    <property type="term" value="P:regulation of cell shape"/>
    <property type="evidence" value="ECO:0007669"/>
    <property type="project" value="UniProtKB-KW"/>
</dbReference>
<evidence type="ECO:0000256" key="14">
    <source>
        <dbReference type="ARBA" id="ARBA00041418"/>
    </source>
</evidence>
<dbReference type="GO" id="GO:0009252">
    <property type="term" value="P:peptidoglycan biosynthetic process"/>
    <property type="evidence" value="ECO:0007669"/>
    <property type="project" value="UniProtKB-KW"/>
</dbReference>
<comment type="caution">
    <text evidence="20">The sequence shown here is derived from an EMBL/GenBank/DDBJ whole genome shotgun (WGS) entry which is preliminary data.</text>
</comment>
<evidence type="ECO:0000256" key="9">
    <source>
        <dbReference type="ARBA" id="ARBA00023136"/>
    </source>
</evidence>